<dbReference type="GO" id="GO:0003824">
    <property type="term" value="F:catalytic activity"/>
    <property type="evidence" value="ECO:0007669"/>
    <property type="project" value="InterPro"/>
</dbReference>
<dbReference type="Gene3D" id="3.40.50.1580">
    <property type="entry name" value="Nucleoside phosphorylase domain"/>
    <property type="match status" value="1"/>
</dbReference>
<sequence>MTLCQNKFDIIFVPQGSEYRAVCRVIRKQNSDISIVSIPMGYRASSLYFQQWLQSSNFMAKPPRQVILMGLAGSLSPQYRVGQIVLYQQCGKLENNQVTWRDCNYLPVLEKANLVKGWTSDRIICSTIEKQHLYQTYGVEVVDMEGFSILEALQPMGINVAILRVISDDAQHNLPNLEGTISLDGQLQPIPLAVKMLQQPIASLKLIQGSLVGLKVLEQVAREIC</sequence>
<evidence type="ECO:0000313" key="3">
    <source>
        <dbReference type="Proteomes" id="UP000239001"/>
    </source>
</evidence>
<reference evidence="2 3" key="2">
    <citation type="submission" date="2018-03" db="EMBL/GenBank/DDBJ databases">
        <authorList>
            <person name="Keele B.F."/>
        </authorList>
    </citation>
    <scope>NUCLEOTIDE SEQUENCE [LARGE SCALE GENOMIC DNA]</scope>
    <source>
        <strain evidence="2 3">CCALA 016</strain>
    </source>
</reference>
<feature type="domain" description="Nucleoside phosphorylase" evidence="1">
    <location>
        <begin position="118"/>
        <end position="171"/>
    </location>
</feature>
<dbReference type="Proteomes" id="UP000239001">
    <property type="component" value="Unassembled WGS sequence"/>
</dbReference>
<gene>
    <name evidence="2" type="ORF">C7H19_15720</name>
</gene>
<name>A0A2T1LVL6_9CHRO</name>
<comment type="caution">
    <text evidence="2">The sequence shown here is derived from an EMBL/GenBank/DDBJ whole genome shotgun (WGS) entry which is preliminary data.</text>
</comment>
<dbReference type="OrthoDB" id="529685at2"/>
<evidence type="ECO:0000313" key="2">
    <source>
        <dbReference type="EMBL" id="PSF35684.1"/>
    </source>
</evidence>
<dbReference type="InterPro" id="IPR000845">
    <property type="entry name" value="Nucleoside_phosphorylase_d"/>
</dbReference>
<dbReference type="RefSeq" id="WP_106457872.1">
    <property type="nucleotide sequence ID" value="NZ_PXOH01000018.1"/>
</dbReference>
<dbReference type="GO" id="GO:0009116">
    <property type="term" value="P:nucleoside metabolic process"/>
    <property type="evidence" value="ECO:0007669"/>
    <property type="project" value="InterPro"/>
</dbReference>
<organism evidence="2 3">
    <name type="scientific">Aphanothece hegewaldii CCALA 016</name>
    <dbReference type="NCBI Taxonomy" id="2107694"/>
    <lineage>
        <taxon>Bacteria</taxon>
        <taxon>Bacillati</taxon>
        <taxon>Cyanobacteriota</taxon>
        <taxon>Cyanophyceae</taxon>
        <taxon>Oscillatoriophycideae</taxon>
        <taxon>Chroococcales</taxon>
        <taxon>Aphanothecaceae</taxon>
        <taxon>Aphanothece</taxon>
    </lineage>
</organism>
<dbReference type="AlphaFoldDB" id="A0A2T1LVL6"/>
<dbReference type="EMBL" id="PXOH01000018">
    <property type="protein sequence ID" value="PSF35684.1"/>
    <property type="molecule type" value="Genomic_DNA"/>
</dbReference>
<dbReference type="InterPro" id="IPR035994">
    <property type="entry name" value="Nucleoside_phosphorylase_sf"/>
</dbReference>
<protein>
    <submittedName>
        <fullName evidence="2">Phosphorylase</fullName>
    </submittedName>
</protein>
<dbReference type="SUPFAM" id="SSF53167">
    <property type="entry name" value="Purine and uridine phosphorylases"/>
    <property type="match status" value="1"/>
</dbReference>
<reference evidence="2 3" key="1">
    <citation type="submission" date="2018-03" db="EMBL/GenBank/DDBJ databases">
        <title>The ancient ancestry and fast evolution of plastids.</title>
        <authorList>
            <person name="Moore K.R."/>
            <person name="Magnabosco C."/>
            <person name="Momper L."/>
            <person name="Gold D.A."/>
            <person name="Bosak T."/>
            <person name="Fournier G.P."/>
        </authorList>
    </citation>
    <scope>NUCLEOTIDE SEQUENCE [LARGE SCALE GENOMIC DNA]</scope>
    <source>
        <strain evidence="2 3">CCALA 016</strain>
    </source>
</reference>
<evidence type="ECO:0000259" key="1">
    <source>
        <dbReference type="Pfam" id="PF01048"/>
    </source>
</evidence>
<keyword evidence="3" id="KW-1185">Reference proteome</keyword>
<proteinExistence type="predicted"/>
<dbReference type="Pfam" id="PF01048">
    <property type="entry name" value="PNP_UDP_1"/>
    <property type="match status" value="1"/>
</dbReference>
<accession>A0A2T1LVL6</accession>